<protein>
    <submittedName>
        <fullName evidence="3">Acetoin utilization protein</fullName>
    </submittedName>
</protein>
<reference evidence="3 5" key="1">
    <citation type="journal article" date="2014" name="Genome Announc.">
        <title>Complete Genome Sequence of the Model Rhizosphere Strain Azospirillum brasilense Az39, Successfully Applied in Agriculture.</title>
        <authorList>
            <person name="Rivera D."/>
            <person name="Revale S."/>
            <person name="Molina R."/>
            <person name="Gualpa J."/>
            <person name="Puente M."/>
            <person name="Maroniche G."/>
            <person name="Paris G."/>
            <person name="Baker D."/>
            <person name="Clavijo B."/>
            <person name="McLay K."/>
            <person name="Spaepen S."/>
            <person name="Perticari A."/>
            <person name="Vazquez M."/>
            <person name="Wisniewski-Dye F."/>
            <person name="Watkins C."/>
            <person name="Martinez-Abarca F."/>
            <person name="Vanderleyden J."/>
            <person name="Cassan F."/>
        </authorList>
    </citation>
    <scope>NUCLEOTIDE SEQUENCE [LARGE SCALE GENOMIC DNA]</scope>
    <source>
        <strain evidence="3 5">Az39</strain>
    </source>
</reference>
<dbReference type="GO" id="GO:0040029">
    <property type="term" value="P:epigenetic regulation of gene expression"/>
    <property type="evidence" value="ECO:0007669"/>
    <property type="project" value="TreeGrafter"/>
</dbReference>
<dbReference type="InterPro" id="IPR023801">
    <property type="entry name" value="His_deacetylse_dom"/>
</dbReference>
<dbReference type="Proteomes" id="UP000236268">
    <property type="component" value="Unassembled WGS sequence"/>
</dbReference>
<dbReference type="InterPro" id="IPR037138">
    <property type="entry name" value="His_deacetylse_dom_sf"/>
</dbReference>
<dbReference type="EMBL" id="POWG01000031">
    <property type="protein sequence ID" value="PNQ96412.1"/>
    <property type="molecule type" value="Genomic_DNA"/>
</dbReference>
<dbReference type="GO" id="GO:0004407">
    <property type="term" value="F:histone deacetylase activity"/>
    <property type="evidence" value="ECO:0007669"/>
    <property type="project" value="TreeGrafter"/>
</dbReference>
<dbReference type="EMBL" id="CP007793">
    <property type="protein sequence ID" value="AIB11878.1"/>
    <property type="molecule type" value="Genomic_DNA"/>
</dbReference>
<name>A0A060DLK2_9PROT</name>
<evidence type="ECO:0000259" key="2">
    <source>
        <dbReference type="Pfam" id="PF00850"/>
    </source>
</evidence>
<evidence type="ECO:0000313" key="6">
    <source>
        <dbReference type="Proteomes" id="UP000236268"/>
    </source>
</evidence>
<comment type="similarity">
    <text evidence="1">Belongs to the histone deacetylase family.</text>
</comment>
<evidence type="ECO:0000313" key="4">
    <source>
        <dbReference type="EMBL" id="PNQ96412.1"/>
    </source>
</evidence>
<dbReference type="PANTHER" id="PTHR10625">
    <property type="entry name" value="HISTONE DEACETYLASE HDAC1-RELATED"/>
    <property type="match status" value="1"/>
</dbReference>
<dbReference type="AlphaFoldDB" id="A0A060DLK2"/>
<dbReference type="Gene3D" id="3.40.800.20">
    <property type="entry name" value="Histone deacetylase domain"/>
    <property type="match status" value="1"/>
</dbReference>
<accession>A0A060DLK2</accession>
<dbReference type="Proteomes" id="UP000027186">
    <property type="component" value="Chromosome"/>
</dbReference>
<dbReference type="InterPro" id="IPR000286">
    <property type="entry name" value="HDACs"/>
</dbReference>
<dbReference type="OrthoDB" id="9808367at2"/>
<reference evidence="4 6" key="2">
    <citation type="submission" date="2018-01" db="EMBL/GenBank/DDBJ databases">
        <title>Whole genome sequence of Azospirillum brasilense REC3 isolated from strawberry roots.</title>
        <authorList>
            <person name="Fontana C.A."/>
            <person name="Salazar S.M."/>
            <person name="Bassi D."/>
            <person name="Puglisi E."/>
            <person name="Lovaisa N.C."/>
            <person name="Toffoli L.M."/>
            <person name="Pedraza R."/>
            <person name="Cocconcelli P.S."/>
        </authorList>
    </citation>
    <scope>NUCLEOTIDE SEQUENCE [LARGE SCALE GENOMIC DNA]</scope>
    <source>
        <strain evidence="4 6">REC3</strain>
    </source>
</reference>
<dbReference type="PRINTS" id="PR01270">
    <property type="entry name" value="HDASUPER"/>
</dbReference>
<dbReference type="InterPro" id="IPR023696">
    <property type="entry name" value="Ureohydrolase_dom_sf"/>
</dbReference>
<proteinExistence type="inferred from homology"/>
<organism evidence="3 5">
    <name type="scientific">Azospirillum argentinense</name>
    <dbReference type="NCBI Taxonomy" id="2970906"/>
    <lineage>
        <taxon>Bacteria</taxon>
        <taxon>Pseudomonadati</taxon>
        <taxon>Pseudomonadota</taxon>
        <taxon>Alphaproteobacteria</taxon>
        <taxon>Rhodospirillales</taxon>
        <taxon>Azospirillaceae</taxon>
        <taxon>Azospirillum</taxon>
    </lineage>
</organism>
<dbReference type="KEGG" id="abq:ABAZ39_07665"/>
<accession>A0A2K1FV35</accession>
<feature type="domain" description="Histone deacetylase" evidence="2">
    <location>
        <begin position="20"/>
        <end position="306"/>
    </location>
</feature>
<evidence type="ECO:0000256" key="1">
    <source>
        <dbReference type="ARBA" id="ARBA00005947"/>
    </source>
</evidence>
<evidence type="ECO:0000313" key="5">
    <source>
        <dbReference type="Proteomes" id="UP000027186"/>
    </source>
</evidence>
<dbReference type="Pfam" id="PF00850">
    <property type="entry name" value="Hist_deacetyl"/>
    <property type="match status" value="1"/>
</dbReference>
<dbReference type="CDD" id="cd11599">
    <property type="entry name" value="HDAC_classII_2"/>
    <property type="match status" value="1"/>
</dbReference>
<gene>
    <name evidence="3" type="ORF">ABAZ39_07665</name>
    <name evidence="4" type="ORF">C1S70_24015</name>
</gene>
<dbReference type="RefSeq" id="WP_038528141.1">
    <property type="nucleotide sequence ID" value="NZ_CP007793.1"/>
</dbReference>
<dbReference type="PANTHER" id="PTHR10625:SF10">
    <property type="entry name" value="HISTONE DEACETYLASE HDAC1"/>
    <property type="match status" value="1"/>
</dbReference>
<dbReference type="SUPFAM" id="SSF52768">
    <property type="entry name" value="Arginase/deacetylase"/>
    <property type="match status" value="1"/>
</dbReference>
<evidence type="ECO:0000313" key="3">
    <source>
        <dbReference type="EMBL" id="AIB11878.1"/>
    </source>
</evidence>
<sequence>MTTAIFTHPDFLAHDTGPGHPERPERIAVVWEVLDRDEFRDLPRFEAPEAEVEQLRWVHDPAYVDAVLNAVPDSGHARLDADTVLSPTSRSAILRAAGAVCAAVDAVLDGAAKNAFCAVRPCGHHAEPARAMGFCVFNNVAVGAEHARKRHGLTRVAVVDYDVHHGNGTQAMFWDDADLFFASTHQSPLYPGTGSMSETGVADNIVNAPLPPHSGTVEFRQAMERRILPALEEFQPELILISAGFDAHARDPLASLNFTGPDFEWATRKLVEAADRLCDGRVVTVLEGGYDMVGLAEGCAAHLQALMRG</sequence>